<feature type="transmembrane region" description="Helical" evidence="6">
    <location>
        <begin position="199"/>
        <end position="219"/>
    </location>
</feature>
<feature type="transmembrane region" description="Helical" evidence="6">
    <location>
        <begin position="58"/>
        <end position="78"/>
    </location>
</feature>
<feature type="transmembrane region" description="Helical" evidence="6">
    <location>
        <begin position="264"/>
        <end position="283"/>
    </location>
</feature>
<organism evidence="7 8">
    <name type="scientific">Mastacembelus armatus</name>
    <name type="common">zig-zag eel</name>
    <dbReference type="NCBI Taxonomy" id="205130"/>
    <lineage>
        <taxon>Eukaryota</taxon>
        <taxon>Metazoa</taxon>
        <taxon>Chordata</taxon>
        <taxon>Craniata</taxon>
        <taxon>Vertebrata</taxon>
        <taxon>Euteleostomi</taxon>
        <taxon>Actinopterygii</taxon>
        <taxon>Neopterygii</taxon>
        <taxon>Teleostei</taxon>
        <taxon>Neoteleostei</taxon>
        <taxon>Acanthomorphata</taxon>
        <taxon>Anabantaria</taxon>
        <taxon>Synbranchiformes</taxon>
        <taxon>Mastacembelidae</taxon>
        <taxon>Mastacembelus</taxon>
    </lineage>
</organism>
<feature type="transmembrane region" description="Helical" evidence="6">
    <location>
        <begin position="133"/>
        <end position="152"/>
    </location>
</feature>
<dbReference type="InterPro" id="IPR008521">
    <property type="entry name" value="Mg_trans_NIPA"/>
</dbReference>
<sequence>MRDVHLSNETCINGSVVKLWCGSQSALCLVTGGQTQFYTQVNTSTQAADVQTNTSYNLWLGLTLALMSAFLIGGSVILKKKALLRLASTGHTRAGDGGHGYLKDWLWWGGLLTMGAGEACNFVAYMFAPATLVTPLGALSVLISAVLSSYLLGEALNVVGKLGCILCVLGSVLLVIHAPEEKEVTSLQDMTNKLLEPGFLVYASAVLLLCAVLVLYFCPRFGRSNILVYISICSLLGAFTVSSVKGLAIVISTVAYDASVLANPLTWILLLTLIVSVVIQVNYLNKSLDTFNTLLVYPIYYVLFTSVVLSTSIILFQEWRSMVAVDVVTTLGSFLVIVVGVTMLHLFRDLQVTMKQLTNQLSQPVEMDGCTEEISPNGRAGGRWTKKEDKYGLMDNVVIESLPPMREEGPRVFIIS</sequence>
<dbReference type="CTD" id="348938"/>
<comment type="subcellular location">
    <subcellularLocation>
        <location evidence="1">Membrane</location>
        <topology evidence="1">Multi-pass membrane protein</topology>
    </subcellularLocation>
</comment>
<evidence type="ECO:0000256" key="4">
    <source>
        <dbReference type="ARBA" id="ARBA00022989"/>
    </source>
</evidence>
<dbReference type="GO" id="GO:0016020">
    <property type="term" value="C:membrane"/>
    <property type="evidence" value="ECO:0007669"/>
    <property type="project" value="UniProtKB-SubCell"/>
</dbReference>
<feature type="transmembrane region" description="Helical" evidence="6">
    <location>
        <begin position="322"/>
        <end position="347"/>
    </location>
</feature>
<keyword evidence="5 6" id="KW-0472">Membrane</keyword>
<dbReference type="OrthoDB" id="6428174at2759"/>
<keyword evidence="4 6" id="KW-1133">Transmembrane helix</keyword>
<accession>A0A3Q3RIJ7</accession>
<feature type="transmembrane region" description="Helical" evidence="6">
    <location>
        <begin position="159"/>
        <end position="179"/>
    </location>
</feature>
<dbReference type="GeneID" id="113143474"/>
<dbReference type="SUPFAM" id="SSF103481">
    <property type="entry name" value="Multidrug resistance efflux transporter EmrE"/>
    <property type="match status" value="1"/>
</dbReference>
<name>A0A3Q3RIJ7_9TELE</name>
<evidence type="ECO:0000313" key="8">
    <source>
        <dbReference type="Proteomes" id="UP000261640"/>
    </source>
</evidence>
<evidence type="ECO:0000256" key="2">
    <source>
        <dbReference type="ARBA" id="ARBA00007230"/>
    </source>
</evidence>
<dbReference type="Proteomes" id="UP000261640">
    <property type="component" value="Unplaced"/>
</dbReference>
<dbReference type="PANTHER" id="PTHR12570">
    <property type="match status" value="1"/>
</dbReference>
<dbReference type="InterPro" id="IPR037185">
    <property type="entry name" value="EmrE-like"/>
</dbReference>
<keyword evidence="8" id="KW-1185">Reference proteome</keyword>
<dbReference type="Ensembl" id="ENSMAMT00000002583.2">
    <property type="protein sequence ID" value="ENSMAMP00000002530.1"/>
    <property type="gene ID" value="ENSMAMG00000001785.2"/>
</dbReference>
<evidence type="ECO:0000256" key="5">
    <source>
        <dbReference type="ARBA" id="ARBA00023136"/>
    </source>
</evidence>
<dbReference type="InParanoid" id="A0A3Q3RIJ7"/>
<dbReference type="FunCoup" id="A0A3Q3RIJ7">
    <property type="interactions" value="629"/>
</dbReference>
<protein>
    <submittedName>
        <fullName evidence="7">NIPA like domain containing 4</fullName>
    </submittedName>
</protein>
<reference evidence="7" key="2">
    <citation type="submission" date="2025-09" db="UniProtKB">
        <authorList>
            <consortium name="Ensembl"/>
        </authorList>
    </citation>
    <scope>IDENTIFICATION</scope>
</reference>
<dbReference type="Pfam" id="PF05653">
    <property type="entry name" value="Mg_trans_NIPA"/>
    <property type="match status" value="1"/>
</dbReference>
<dbReference type="GO" id="GO:0015095">
    <property type="term" value="F:magnesium ion transmembrane transporter activity"/>
    <property type="evidence" value="ECO:0007669"/>
    <property type="project" value="InterPro"/>
</dbReference>
<reference evidence="7" key="1">
    <citation type="submission" date="2025-08" db="UniProtKB">
        <authorList>
            <consortium name="Ensembl"/>
        </authorList>
    </citation>
    <scope>IDENTIFICATION</scope>
</reference>
<keyword evidence="3 6" id="KW-0812">Transmembrane</keyword>
<comment type="similarity">
    <text evidence="2">Belongs to the NIPA family.</text>
</comment>
<evidence type="ECO:0000256" key="1">
    <source>
        <dbReference type="ARBA" id="ARBA00004141"/>
    </source>
</evidence>
<dbReference type="AlphaFoldDB" id="A0A3Q3RIJ7"/>
<evidence type="ECO:0000256" key="6">
    <source>
        <dbReference type="SAM" id="Phobius"/>
    </source>
</evidence>
<evidence type="ECO:0000256" key="3">
    <source>
        <dbReference type="ARBA" id="ARBA00022692"/>
    </source>
</evidence>
<feature type="transmembrane region" description="Helical" evidence="6">
    <location>
        <begin position="226"/>
        <end position="252"/>
    </location>
</feature>
<evidence type="ECO:0000313" key="7">
    <source>
        <dbReference type="Ensembl" id="ENSMAMP00000002530.1"/>
    </source>
</evidence>
<dbReference type="PANTHER" id="PTHR12570:SF7">
    <property type="entry name" value="MAGNESIUM TRANSPORTER NIPA4"/>
    <property type="match status" value="1"/>
</dbReference>
<dbReference type="STRING" id="205130.ENSMAMP00000002530"/>
<dbReference type="GeneTree" id="ENSGT00940000159087"/>
<dbReference type="RefSeq" id="XP_026184906.1">
    <property type="nucleotide sequence ID" value="XM_026329121.1"/>
</dbReference>
<feature type="transmembrane region" description="Helical" evidence="6">
    <location>
        <begin position="295"/>
        <end position="316"/>
    </location>
</feature>
<dbReference type="Gene3D" id="1.10.3730.20">
    <property type="match status" value="1"/>
</dbReference>
<proteinExistence type="inferred from homology"/>